<sequence>MLFQLFVMFGTALLGQIISGLLPFPFPSTIIAALILFLLLEFKIVKLDQLKDVIHLSNKYLAIVFIPVGVAVMEYFSEFSMNVWLKIVVIIVISTGATMMVTGKVSDVIIALQEKVTGGKKDA</sequence>
<keyword evidence="5 6" id="KW-0472">Membrane</keyword>
<protein>
    <submittedName>
        <fullName evidence="7">CidA/LrgA family protein</fullName>
    </submittedName>
</protein>
<keyword evidence="2" id="KW-1003">Cell membrane</keyword>
<dbReference type="EMBL" id="JBBNPS010000027">
    <property type="protein sequence ID" value="MEQ3354165.1"/>
    <property type="molecule type" value="Genomic_DNA"/>
</dbReference>
<gene>
    <name evidence="7" type="ORF">AAA081_07665</name>
</gene>
<comment type="caution">
    <text evidence="7">The sequence shown here is derived from an EMBL/GenBank/DDBJ whole genome shotgun (WGS) entry which is preliminary data.</text>
</comment>
<evidence type="ECO:0000256" key="4">
    <source>
        <dbReference type="ARBA" id="ARBA00022989"/>
    </source>
</evidence>
<reference evidence="7 8" key="1">
    <citation type="submission" date="2024-04" db="EMBL/GenBank/DDBJ databases">
        <title>Human intestinal bacterial collection.</title>
        <authorList>
            <person name="Pauvert C."/>
            <person name="Hitch T.C.A."/>
            <person name="Clavel T."/>
        </authorList>
    </citation>
    <scope>NUCLEOTIDE SEQUENCE [LARGE SCALE GENOMIC DNA]</scope>
    <source>
        <strain evidence="7 8">CLA-SR-H026</strain>
    </source>
</reference>
<name>A0ABV1J7J3_9FIRM</name>
<keyword evidence="3 6" id="KW-0812">Transmembrane</keyword>
<dbReference type="PANTHER" id="PTHR33931">
    <property type="entry name" value="HOLIN-LIKE PROTEIN CIDA-RELATED"/>
    <property type="match status" value="1"/>
</dbReference>
<dbReference type="RefSeq" id="WP_349054476.1">
    <property type="nucleotide sequence ID" value="NZ_JBBNPS010000027.1"/>
</dbReference>
<evidence type="ECO:0000313" key="8">
    <source>
        <dbReference type="Proteomes" id="UP001481872"/>
    </source>
</evidence>
<organism evidence="7 8">
    <name type="scientific">Aedoeadaptatus acetigenes</name>
    <dbReference type="NCBI Taxonomy" id="2981723"/>
    <lineage>
        <taxon>Bacteria</taxon>
        <taxon>Bacillati</taxon>
        <taxon>Bacillota</taxon>
        <taxon>Tissierellia</taxon>
        <taxon>Tissierellales</taxon>
        <taxon>Peptoniphilaceae</taxon>
        <taxon>Aedoeadaptatus</taxon>
    </lineage>
</organism>
<evidence type="ECO:0000256" key="1">
    <source>
        <dbReference type="ARBA" id="ARBA00004651"/>
    </source>
</evidence>
<evidence type="ECO:0000256" key="3">
    <source>
        <dbReference type="ARBA" id="ARBA00022692"/>
    </source>
</evidence>
<dbReference type="PANTHER" id="PTHR33931:SF2">
    <property type="entry name" value="HOLIN-LIKE PROTEIN CIDA"/>
    <property type="match status" value="1"/>
</dbReference>
<evidence type="ECO:0000256" key="5">
    <source>
        <dbReference type="ARBA" id="ARBA00023136"/>
    </source>
</evidence>
<dbReference type="Pfam" id="PF03788">
    <property type="entry name" value="LrgA"/>
    <property type="match status" value="1"/>
</dbReference>
<dbReference type="InterPro" id="IPR005538">
    <property type="entry name" value="LrgA/CidA"/>
</dbReference>
<evidence type="ECO:0000313" key="7">
    <source>
        <dbReference type="EMBL" id="MEQ3354165.1"/>
    </source>
</evidence>
<proteinExistence type="predicted"/>
<comment type="subcellular location">
    <subcellularLocation>
        <location evidence="1">Cell membrane</location>
        <topology evidence="1">Multi-pass membrane protein</topology>
    </subcellularLocation>
</comment>
<dbReference type="Proteomes" id="UP001481872">
    <property type="component" value="Unassembled WGS sequence"/>
</dbReference>
<evidence type="ECO:0000256" key="2">
    <source>
        <dbReference type="ARBA" id="ARBA00022475"/>
    </source>
</evidence>
<keyword evidence="4 6" id="KW-1133">Transmembrane helix</keyword>
<keyword evidence="8" id="KW-1185">Reference proteome</keyword>
<feature type="transmembrane region" description="Helical" evidence="6">
    <location>
        <begin position="83"/>
        <end position="102"/>
    </location>
</feature>
<feature type="transmembrane region" description="Helical" evidence="6">
    <location>
        <begin position="60"/>
        <end position="77"/>
    </location>
</feature>
<accession>A0ABV1J7J3</accession>
<evidence type="ECO:0000256" key="6">
    <source>
        <dbReference type="SAM" id="Phobius"/>
    </source>
</evidence>
<feature type="transmembrane region" description="Helical" evidence="6">
    <location>
        <begin position="24"/>
        <end position="40"/>
    </location>
</feature>